<dbReference type="SUPFAM" id="SSF89796">
    <property type="entry name" value="CoA-transferase family III (CaiB/BaiF)"/>
    <property type="match status" value="1"/>
</dbReference>
<organism evidence="2 3">
    <name type="scientific">Phytohabitans maris</name>
    <dbReference type="NCBI Taxonomy" id="3071409"/>
    <lineage>
        <taxon>Bacteria</taxon>
        <taxon>Bacillati</taxon>
        <taxon>Actinomycetota</taxon>
        <taxon>Actinomycetes</taxon>
        <taxon>Micromonosporales</taxon>
        <taxon>Micromonosporaceae</taxon>
    </lineage>
</organism>
<name>A0ABU0ZS39_9ACTN</name>
<accession>A0ABU0ZS39</accession>
<dbReference type="PANTHER" id="PTHR48207">
    <property type="entry name" value="SUCCINATE--HYDROXYMETHYLGLUTARATE COA-TRANSFERASE"/>
    <property type="match status" value="1"/>
</dbReference>
<dbReference type="EMBL" id="JAVHUY010000046">
    <property type="protein sequence ID" value="MDQ7909790.1"/>
    <property type="molecule type" value="Genomic_DNA"/>
</dbReference>
<dbReference type="GO" id="GO:0016740">
    <property type="term" value="F:transferase activity"/>
    <property type="evidence" value="ECO:0007669"/>
    <property type="project" value="UniProtKB-KW"/>
</dbReference>
<proteinExistence type="predicted"/>
<comment type="caution">
    <text evidence="2">The sequence shown here is derived from an EMBL/GenBank/DDBJ whole genome shotgun (WGS) entry which is preliminary data.</text>
</comment>
<reference evidence="2 3" key="1">
    <citation type="submission" date="2023-08" db="EMBL/GenBank/DDBJ databases">
        <title>Phytohabitans sansha sp. nov., isolated from marine sediment.</title>
        <authorList>
            <person name="Zhao Y."/>
            <person name="Yi K."/>
        </authorList>
    </citation>
    <scope>NUCLEOTIDE SEQUENCE [LARGE SCALE GENOMIC DNA]</scope>
    <source>
        <strain evidence="2 3">ZYX-F-186</strain>
    </source>
</reference>
<dbReference type="Proteomes" id="UP001230908">
    <property type="component" value="Unassembled WGS sequence"/>
</dbReference>
<protein>
    <submittedName>
        <fullName evidence="2">CoA transferase</fullName>
    </submittedName>
</protein>
<dbReference type="PANTHER" id="PTHR48207:SF3">
    <property type="entry name" value="SUCCINATE--HYDROXYMETHYLGLUTARATE COA-TRANSFERASE"/>
    <property type="match status" value="1"/>
</dbReference>
<dbReference type="InterPro" id="IPR023606">
    <property type="entry name" value="CoA-Trfase_III_dom_1_sf"/>
</dbReference>
<evidence type="ECO:0000313" key="3">
    <source>
        <dbReference type="Proteomes" id="UP001230908"/>
    </source>
</evidence>
<dbReference type="InterPro" id="IPR003673">
    <property type="entry name" value="CoA-Trfase_fam_III"/>
</dbReference>
<gene>
    <name evidence="2" type="ORF">RB614_35360</name>
</gene>
<dbReference type="Gene3D" id="3.40.50.10540">
    <property type="entry name" value="Crotonobetainyl-coa:carnitine coa-transferase, domain 1"/>
    <property type="match status" value="1"/>
</dbReference>
<evidence type="ECO:0000256" key="1">
    <source>
        <dbReference type="ARBA" id="ARBA00022679"/>
    </source>
</evidence>
<sequence>MSPMVGDCSARPLALNRGSVSSRLICVHPPARAAVRDLLAVADVFVHNWALGKAATFGLDSGDFAGANPGLVYAYASGWGEARGSEPSPGTDFMASVGLVLRLG</sequence>
<dbReference type="Pfam" id="PF02515">
    <property type="entry name" value="CoA_transf_3"/>
    <property type="match status" value="1"/>
</dbReference>
<keyword evidence="3" id="KW-1185">Reference proteome</keyword>
<keyword evidence="1 2" id="KW-0808">Transferase</keyword>
<evidence type="ECO:0000313" key="2">
    <source>
        <dbReference type="EMBL" id="MDQ7909790.1"/>
    </source>
</evidence>
<dbReference type="InterPro" id="IPR050483">
    <property type="entry name" value="CoA-transferase_III_domain"/>
</dbReference>
<dbReference type="RefSeq" id="WP_308717059.1">
    <property type="nucleotide sequence ID" value="NZ_JAVHUY010000046.1"/>
</dbReference>